<evidence type="ECO:0000313" key="2">
    <source>
        <dbReference type="Proteomes" id="UP000070529"/>
    </source>
</evidence>
<name>A0A135I821_9GAMM</name>
<dbReference type="Proteomes" id="UP000070529">
    <property type="component" value="Unassembled WGS sequence"/>
</dbReference>
<protein>
    <submittedName>
        <fullName evidence="1">Uncharacterized protein</fullName>
    </submittedName>
</protein>
<reference evidence="1 2" key="1">
    <citation type="submission" date="2015-11" db="EMBL/GenBank/DDBJ databases">
        <title>Genomic Taxonomy of the Vibrionaceae.</title>
        <authorList>
            <person name="Gomez-Gil B."/>
            <person name="Enciso-Ibarra J."/>
        </authorList>
    </citation>
    <scope>NUCLEOTIDE SEQUENCE [LARGE SCALE GENOMIC DNA]</scope>
    <source>
        <strain evidence="1 2">CAIM 912</strain>
    </source>
</reference>
<dbReference type="AlphaFoldDB" id="A0A135I821"/>
<dbReference type="STRING" id="294935.ATN88_02680"/>
<dbReference type="EMBL" id="LNTY01000034">
    <property type="protein sequence ID" value="KXF81600.1"/>
    <property type="molecule type" value="Genomic_DNA"/>
</dbReference>
<sequence>MLTQITDLISEYQALTGQEGQHIDELHTLITCLFVRSKFVDLAKRSVIRNMVLERIRREIKWCRCTYNFESIEIMTSAIT</sequence>
<comment type="caution">
    <text evidence="1">The sequence shown here is derived from an EMBL/GenBank/DDBJ whole genome shotgun (WGS) entry which is preliminary data.</text>
</comment>
<keyword evidence="2" id="KW-1185">Reference proteome</keyword>
<accession>A0A135I821</accession>
<organism evidence="1 2">
    <name type="scientific">Enterovibrio coralii</name>
    <dbReference type="NCBI Taxonomy" id="294935"/>
    <lineage>
        <taxon>Bacteria</taxon>
        <taxon>Pseudomonadati</taxon>
        <taxon>Pseudomonadota</taxon>
        <taxon>Gammaproteobacteria</taxon>
        <taxon>Vibrionales</taxon>
        <taxon>Vibrionaceae</taxon>
        <taxon>Enterovibrio</taxon>
    </lineage>
</organism>
<proteinExistence type="predicted"/>
<gene>
    <name evidence="1" type="ORF">ATN88_02680</name>
</gene>
<evidence type="ECO:0000313" key="1">
    <source>
        <dbReference type="EMBL" id="KXF81600.1"/>
    </source>
</evidence>